<dbReference type="PROSITE" id="PS52016">
    <property type="entry name" value="TONB_DEPENDENT_REC_3"/>
    <property type="match status" value="1"/>
</dbReference>
<feature type="chain" id="PRO_5044323865" evidence="12">
    <location>
        <begin position="26"/>
        <end position="1133"/>
    </location>
</feature>
<dbReference type="InterPro" id="IPR000531">
    <property type="entry name" value="Beta-barrel_TonB"/>
</dbReference>
<accession>A0AB33J3T6</accession>
<evidence type="ECO:0000256" key="4">
    <source>
        <dbReference type="ARBA" id="ARBA00022496"/>
    </source>
</evidence>
<keyword evidence="4" id="KW-0406">Ion transport</keyword>
<dbReference type="InterPro" id="IPR023997">
    <property type="entry name" value="TonB-dep_OMP_SusC/RagA_CS"/>
</dbReference>
<evidence type="ECO:0000256" key="6">
    <source>
        <dbReference type="ARBA" id="ARBA00023004"/>
    </source>
</evidence>
<dbReference type="InterPro" id="IPR036942">
    <property type="entry name" value="Beta-barrel_TonB_sf"/>
</dbReference>
<organism evidence="14">
    <name type="scientific">Prevotella sp. GTC17254</name>
    <dbReference type="NCBI Taxonomy" id="3236794"/>
    <lineage>
        <taxon>Bacteria</taxon>
        <taxon>Pseudomonadati</taxon>
        <taxon>Bacteroidota</taxon>
        <taxon>Bacteroidia</taxon>
        <taxon>Bacteroidales</taxon>
        <taxon>Prevotellaceae</taxon>
        <taxon>Prevotella</taxon>
    </lineage>
</organism>
<keyword evidence="3 10" id="KW-1134">Transmembrane beta strand</keyword>
<feature type="domain" description="Secretin/TonB short N-terminal" evidence="13">
    <location>
        <begin position="52"/>
        <end position="102"/>
    </location>
</feature>
<keyword evidence="7 11" id="KW-0798">TonB box</keyword>
<dbReference type="GO" id="GO:0006826">
    <property type="term" value="P:iron ion transport"/>
    <property type="evidence" value="ECO:0007669"/>
    <property type="project" value="UniProtKB-KW"/>
</dbReference>
<evidence type="ECO:0000256" key="11">
    <source>
        <dbReference type="RuleBase" id="RU003357"/>
    </source>
</evidence>
<name>A0AB33J3T6_9BACT</name>
<sequence>MKTPPKFKRWAALLLVLLYSVAISAQEQKVTLRLRNVTLKQVFKSIEKQTACRFSYRDVIVDNTHVTVNYTNTSVKQILNELLAPRNLTYTMSEKSIVIYDKHTPQTPQRKDGVTKKNITGTIVDANGEPLIGAAVKVKGSSAATVTDLDGNFVLTGAPDNATLVITYVGYTTKTLAAKAGSNMEVVMEEDSQSLEELVVVGYGTQKKANLTGAVAQVNGKVLADRPITNIGQGLQGVVPNLNITMNSGGAPGASSGFNVRGTTSLNGGGPLVLVDNVQMDANLVNPDDIESISVLKDAASAAIYGARAAYGVILITTKKGHSGKPTISLNATGYWQNPARTMHNVNSVDFLTMKDLANEGNAYYPSQIYKYTKDYFEGRYDSPVFFDPTMGGDAAYKYQYCGNTDWWKELYKTSFSQIYNANISGGNEKTTYYMSVGMNDQGGILKAANDEYKKYNANINVSTQVTPWLNVSGKITHTYTSELHPTGGTTAMNSTAYSGLSAYSGMLKSDLSPLMPVKHPDGHYAGQGNYTNPVALQAQGGNAKYKNNDLWMTGAVRITPMKGLVINADYTWNYYGYSTKEHVRNFYDYTAVPGTENYYPWTNPSSVTLANQDDYYNAFNAFAEYSFSLQDTHNFKAMLGYNQEKKHTRYHYTGRANLIDAENPSLNLATGDMRMGANESQWAVNGMFARINYAYRGRYLLELDGRYDGSSKFAKGNRYAFFPSASAAWRVSEEKFWEPLRSWWDNLKIRISYGSLGNQVVDGNFPYLATYGVNSSYGILLNESRPVAITAPGLVSPTFTWESVNQLDFGFDVNMFRNRFSLSFDWYRRNTKDMLTSGQVLPATLGAAVPRENAADLKTVGWEISAGWQDQLQNGLSYHVKAVLSDYQSTITRFSNPTGLISNYYIGHKIGEIWGYVSDGLFQTDAEAAAQDQSYLYGGKWQAGDVKYEDLNGDKKINVGKNTLDDPGDRKIIGNSTPRYAFGITAGLEYKGFDFEMFWQGIGKRDYAAGGSAFWGFTDEWQTPLTTALDYWTKDNPNAYFPRPSWRNGGNRQTSSRYLQNARYMRLKNIVIGYTIPRTITSKVGIQRLRVFVQGENLLTFTPLIKAFDPETLNNLTYPINKKIAVGLNLTF</sequence>
<dbReference type="InterPro" id="IPR037066">
    <property type="entry name" value="Plug_dom_sf"/>
</dbReference>
<keyword evidence="9 10" id="KW-0998">Cell outer membrane</keyword>
<dbReference type="Pfam" id="PF07660">
    <property type="entry name" value="STN"/>
    <property type="match status" value="1"/>
</dbReference>
<protein>
    <submittedName>
        <fullName evidence="14">TonB-dependent receptor</fullName>
    </submittedName>
</protein>
<keyword evidence="6" id="KW-0408">Iron</keyword>
<dbReference type="InterPro" id="IPR008969">
    <property type="entry name" value="CarboxyPept-like_regulatory"/>
</dbReference>
<dbReference type="SUPFAM" id="SSF49464">
    <property type="entry name" value="Carboxypeptidase regulatory domain-like"/>
    <property type="match status" value="1"/>
</dbReference>
<keyword evidence="5 10" id="KW-0812">Transmembrane</keyword>
<dbReference type="Pfam" id="PF13715">
    <property type="entry name" value="CarbopepD_reg_2"/>
    <property type="match status" value="1"/>
</dbReference>
<dbReference type="SUPFAM" id="SSF56935">
    <property type="entry name" value="Porins"/>
    <property type="match status" value="1"/>
</dbReference>
<evidence type="ECO:0000256" key="7">
    <source>
        <dbReference type="ARBA" id="ARBA00023077"/>
    </source>
</evidence>
<dbReference type="EMBL" id="AP035786">
    <property type="protein sequence ID" value="BFO74766.1"/>
    <property type="molecule type" value="Genomic_DNA"/>
</dbReference>
<evidence type="ECO:0000256" key="2">
    <source>
        <dbReference type="ARBA" id="ARBA00022448"/>
    </source>
</evidence>
<keyword evidence="12" id="KW-0732">Signal</keyword>
<keyword evidence="8 10" id="KW-0472">Membrane</keyword>
<evidence type="ECO:0000256" key="3">
    <source>
        <dbReference type="ARBA" id="ARBA00022452"/>
    </source>
</evidence>
<dbReference type="FunFam" id="2.60.40.1120:FF:000003">
    <property type="entry name" value="Outer membrane protein Omp121"/>
    <property type="match status" value="1"/>
</dbReference>
<evidence type="ECO:0000256" key="10">
    <source>
        <dbReference type="PROSITE-ProRule" id="PRU01360"/>
    </source>
</evidence>
<evidence type="ECO:0000259" key="13">
    <source>
        <dbReference type="SMART" id="SM00965"/>
    </source>
</evidence>
<dbReference type="AlphaFoldDB" id="A0AB33J3T6"/>
<dbReference type="Pfam" id="PF00593">
    <property type="entry name" value="TonB_dep_Rec_b-barrel"/>
    <property type="match status" value="1"/>
</dbReference>
<dbReference type="SMART" id="SM00965">
    <property type="entry name" value="STN"/>
    <property type="match status" value="1"/>
</dbReference>
<dbReference type="GO" id="GO:0009279">
    <property type="term" value="C:cell outer membrane"/>
    <property type="evidence" value="ECO:0007669"/>
    <property type="project" value="UniProtKB-SubCell"/>
</dbReference>
<reference evidence="14" key="1">
    <citation type="submission" date="2024-07" db="EMBL/GenBank/DDBJ databases">
        <title>Complete genome sequence of Prevotella sp. YM-2024 GTC17254.</title>
        <authorList>
            <person name="Hayashi M."/>
            <person name="Muto Y."/>
            <person name="Tanaka K."/>
            <person name="Niwa H."/>
        </authorList>
    </citation>
    <scope>NUCLEOTIDE SEQUENCE</scope>
    <source>
        <strain evidence="14">GTC17254</strain>
    </source>
</reference>
<dbReference type="Gene3D" id="2.60.40.1120">
    <property type="entry name" value="Carboxypeptidase-like, regulatory domain"/>
    <property type="match status" value="1"/>
</dbReference>
<evidence type="ECO:0000256" key="12">
    <source>
        <dbReference type="SAM" id="SignalP"/>
    </source>
</evidence>
<evidence type="ECO:0000256" key="5">
    <source>
        <dbReference type="ARBA" id="ARBA00022692"/>
    </source>
</evidence>
<dbReference type="Pfam" id="PF07715">
    <property type="entry name" value="Plug"/>
    <property type="match status" value="1"/>
</dbReference>
<keyword evidence="2 10" id="KW-0813">Transport</keyword>
<dbReference type="InterPro" id="IPR023996">
    <property type="entry name" value="TonB-dep_OMP_SusC/RagA"/>
</dbReference>
<dbReference type="InterPro" id="IPR039426">
    <property type="entry name" value="TonB-dep_rcpt-like"/>
</dbReference>
<dbReference type="Gene3D" id="3.55.50.30">
    <property type="match status" value="1"/>
</dbReference>
<evidence type="ECO:0000256" key="1">
    <source>
        <dbReference type="ARBA" id="ARBA00004571"/>
    </source>
</evidence>
<dbReference type="NCBIfam" id="TIGR04057">
    <property type="entry name" value="SusC_RagA_signa"/>
    <property type="match status" value="1"/>
</dbReference>
<dbReference type="InterPro" id="IPR012910">
    <property type="entry name" value="Plug_dom"/>
</dbReference>
<dbReference type="NCBIfam" id="TIGR04056">
    <property type="entry name" value="OMP_RagA_SusC"/>
    <property type="match status" value="1"/>
</dbReference>
<evidence type="ECO:0000313" key="14">
    <source>
        <dbReference type="EMBL" id="BFO74766.1"/>
    </source>
</evidence>
<evidence type="ECO:0000256" key="9">
    <source>
        <dbReference type="ARBA" id="ARBA00023237"/>
    </source>
</evidence>
<comment type="subcellular location">
    <subcellularLocation>
        <location evidence="1 10">Cell outer membrane</location>
        <topology evidence="1 10">Multi-pass membrane protein</topology>
    </subcellularLocation>
</comment>
<gene>
    <name evidence="14" type="ORF">GTC17254_23630</name>
</gene>
<dbReference type="Gene3D" id="2.170.130.10">
    <property type="entry name" value="TonB-dependent receptor, plug domain"/>
    <property type="match status" value="1"/>
</dbReference>
<feature type="signal peptide" evidence="12">
    <location>
        <begin position="1"/>
        <end position="25"/>
    </location>
</feature>
<comment type="similarity">
    <text evidence="10 11">Belongs to the TonB-dependent receptor family.</text>
</comment>
<dbReference type="Gene3D" id="2.40.170.20">
    <property type="entry name" value="TonB-dependent receptor, beta-barrel domain"/>
    <property type="match status" value="1"/>
</dbReference>
<dbReference type="InterPro" id="IPR011662">
    <property type="entry name" value="Secretin/TonB_short_N"/>
</dbReference>
<keyword evidence="4" id="KW-0410">Iron transport</keyword>
<evidence type="ECO:0000256" key="8">
    <source>
        <dbReference type="ARBA" id="ARBA00023136"/>
    </source>
</evidence>
<keyword evidence="14" id="KW-0675">Receptor</keyword>
<proteinExistence type="inferred from homology"/>